<gene>
    <name evidence="2" type="ORF">AFUS01_LOCUS30009</name>
</gene>
<feature type="non-terminal residue" evidence="2">
    <location>
        <position position="1"/>
    </location>
</feature>
<reference evidence="2" key="1">
    <citation type="submission" date="2021-06" db="EMBL/GenBank/DDBJ databases">
        <authorList>
            <person name="Hodson N. C."/>
            <person name="Mongue J. A."/>
            <person name="Jaron S. K."/>
        </authorList>
    </citation>
    <scope>NUCLEOTIDE SEQUENCE</scope>
</reference>
<keyword evidence="1" id="KW-0732">Signal</keyword>
<keyword evidence="3" id="KW-1185">Reference proteome</keyword>
<dbReference type="Proteomes" id="UP000708208">
    <property type="component" value="Unassembled WGS sequence"/>
</dbReference>
<protein>
    <submittedName>
        <fullName evidence="2">Uncharacterized protein</fullName>
    </submittedName>
</protein>
<dbReference type="AlphaFoldDB" id="A0A8J2KK77"/>
<proteinExistence type="predicted"/>
<organism evidence="2 3">
    <name type="scientific">Allacma fusca</name>
    <dbReference type="NCBI Taxonomy" id="39272"/>
    <lineage>
        <taxon>Eukaryota</taxon>
        <taxon>Metazoa</taxon>
        <taxon>Ecdysozoa</taxon>
        <taxon>Arthropoda</taxon>
        <taxon>Hexapoda</taxon>
        <taxon>Collembola</taxon>
        <taxon>Symphypleona</taxon>
        <taxon>Sminthuridae</taxon>
        <taxon>Allacma</taxon>
    </lineage>
</organism>
<comment type="caution">
    <text evidence="2">The sequence shown here is derived from an EMBL/GenBank/DDBJ whole genome shotgun (WGS) entry which is preliminary data.</text>
</comment>
<accession>A0A8J2KK77</accession>
<dbReference type="EMBL" id="CAJVCH010453268">
    <property type="protein sequence ID" value="CAG7819571.1"/>
    <property type="molecule type" value="Genomic_DNA"/>
</dbReference>
<evidence type="ECO:0000313" key="2">
    <source>
        <dbReference type="EMBL" id="CAG7819571.1"/>
    </source>
</evidence>
<evidence type="ECO:0000313" key="3">
    <source>
        <dbReference type="Proteomes" id="UP000708208"/>
    </source>
</evidence>
<feature type="chain" id="PRO_5035170712" evidence="1">
    <location>
        <begin position="19"/>
        <end position="65"/>
    </location>
</feature>
<name>A0A8J2KK77_9HEXA</name>
<sequence>MIAYICFFCFIPISVVQSDSATKIGLAILERQPSNYSSQSVKRAAFRVPIYRRGQPTVSYARDWM</sequence>
<evidence type="ECO:0000256" key="1">
    <source>
        <dbReference type="SAM" id="SignalP"/>
    </source>
</evidence>
<feature type="signal peptide" evidence="1">
    <location>
        <begin position="1"/>
        <end position="18"/>
    </location>
</feature>